<feature type="domain" description="DUF1843" evidence="2">
    <location>
        <begin position="11"/>
        <end position="57"/>
    </location>
</feature>
<organism evidence="3 5">
    <name type="scientific">Chromobacterium sphagni</name>
    <dbReference type="NCBI Taxonomy" id="1903179"/>
    <lineage>
        <taxon>Bacteria</taxon>
        <taxon>Pseudomonadati</taxon>
        <taxon>Pseudomonadota</taxon>
        <taxon>Betaproteobacteria</taxon>
        <taxon>Neisseriales</taxon>
        <taxon>Chromobacteriaceae</taxon>
        <taxon>Chromobacterium</taxon>
    </lineage>
</organism>
<evidence type="ECO:0000313" key="4">
    <source>
        <dbReference type="EMBL" id="OHX19503.1"/>
    </source>
</evidence>
<reference evidence="5 6" key="1">
    <citation type="submission" date="2016-09" db="EMBL/GenBank/DDBJ databases">
        <title>Chromobacterium muskegensis sp. nov., an insecticidal bacterium isolated from Sphagnum bogs.</title>
        <authorList>
            <person name="Sparks M.E."/>
            <person name="Blackburn M.B."/>
            <person name="Gundersen-Rindal D.E."/>
            <person name="Mitchell A."/>
            <person name="Farrar R."/>
            <person name="Kuhar D."/>
        </authorList>
    </citation>
    <scope>NUCLEOTIDE SEQUENCE [LARGE SCALE GENOMIC DNA]</scope>
    <source>
        <strain evidence="4 6">14B-1</strain>
        <strain evidence="3 5">37-2</strain>
    </source>
</reference>
<evidence type="ECO:0000256" key="1">
    <source>
        <dbReference type="SAM" id="Coils"/>
    </source>
</evidence>
<keyword evidence="1" id="KW-0175">Coiled coil</keyword>
<dbReference type="EMBL" id="MKCS01000003">
    <property type="protein sequence ID" value="OHX10896.1"/>
    <property type="molecule type" value="Genomic_DNA"/>
</dbReference>
<feature type="coiled-coil region" evidence="1">
    <location>
        <begin position="32"/>
        <end position="59"/>
    </location>
</feature>
<evidence type="ECO:0000313" key="5">
    <source>
        <dbReference type="Proteomes" id="UP000180088"/>
    </source>
</evidence>
<dbReference type="EMBL" id="MKCT01000034">
    <property type="protein sequence ID" value="OHX19503.1"/>
    <property type="molecule type" value="Genomic_DNA"/>
</dbReference>
<evidence type="ECO:0000313" key="6">
    <source>
        <dbReference type="Proteomes" id="UP000180280"/>
    </source>
</evidence>
<dbReference type="AlphaFoldDB" id="A0A1S1WUF9"/>
<accession>A0A1S1WUF9</accession>
<dbReference type="RefSeq" id="WP_071113519.1">
    <property type="nucleotide sequence ID" value="NZ_MKCS01000003.1"/>
</dbReference>
<dbReference type="InterPro" id="IPR014994">
    <property type="entry name" value="DUF1843"/>
</dbReference>
<protein>
    <recommendedName>
        <fullName evidence="2">DUF1843 domain-containing protein</fullName>
    </recommendedName>
</protein>
<dbReference type="OrthoDB" id="9020150at2"/>
<sequence>MSAQPTHTVQPYGVAIQQAIAEGSLPQMKQLHKQSEQYLNDLRAQLKNLESEISRLEKR</sequence>
<name>A0A1S1WUF9_9NEIS</name>
<comment type="caution">
    <text evidence="3">The sequence shown here is derived from an EMBL/GenBank/DDBJ whole genome shotgun (WGS) entry which is preliminary data.</text>
</comment>
<keyword evidence="6" id="KW-1185">Reference proteome</keyword>
<dbReference type="Proteomes" id="UP000180088">
    <property type="component" value="Unassembled WGS sequence"/>
</dbReference>
<gene>
    <name evidence="4" type="ORF">BI344_18125</name>
    <name evidence="3" type="ORF">BI347_20130</name>
</gene>
<dbReference type="Proteomes" id="UP000180280">
    <property type="component" value="Unassembled WGS sequence"/>
</dbReference>
<evidence type="ECO:0000313" key="3">
    <source>
        <dbReference type="EMBL" id="OHX10896.1"/>
    </source>
</evidence>
<dbReference type="STRING" id="1903179.BI347_20130"/>
<evidence type="ECO:0000259" key="2">
    <source>
        <dbReference type="Pfam" id="PF08898"/>
    </source>
</evidence>
<proteinExistence type="predicted"/>
<dbReference type="Pfam" id="PF08898">
    <property type="entry name" value="DUF1843"/>
    <property type="match status" value="1"/>
</dbReference>